<evidence type="ECO:0000256" key="9">
    <source>
        <dbReference type="ARBA" id="ARBA00023136"/>
    </source>
</evidence>
<organism evidence="16 17">
    <name type="scientific">Heracleum sosnowskyi</name>
    <dbReference type="NCBI Taxonomy" id="360622"/>
    <lineage>
        <taxon>Eukaryota</taxon>
        <taxon>Viridiplantae</taxon>
        <taxon>Streptophyta</taxon>
        <taxon>Embryophyta</taxon>
        <taxon>Tracheophyta</taxon>
        <taxon>Spermatophyta</taxon>
        <taxon>Magnoliopsida</taxon>
        <taxon>eudicotyledons</taxon>
        <taxon>Gunneridae</taxon>
        <taxon>Pentapetalae</taxon>
        <taxon>asterids</taxon>
        <taxon>campanulids</taxon>
        <taxon>Apiales</taxon>
        <taxon>Apiaceae</taxon>
        <taxon>Apioideae</taxon>
        <taxon>apioid superclade</taxon>
        <taxon>Tordylieae</taxon>
        <taxon>Tordyliinae</taxon>
        <taxon>Heracleum</taxon>
    </lineage>
</organism>
<evidence type="ECO:0000256" key="3">
    <source>
        <dbReference type="ARBA" id="ARBA00022475"/>
    </source>
</evidence>
<keyword evidence="9 13" id="KW-0472">Membrane</keyword>
<name>A0AAD8MEE0_9APIA</name>
<feature type="domain" description="Leucine-rich repeat-containing N-terminal plant-type" evidence="15">
    <location>
        <begin position="26"/>
        <end position="63"/>
    </location>
</feature>
<dbReference type="PANTHER" id="PTHR48063:SF84">
    <property type="entry name" value="LRR RECEPTOR-LIKE SERINE_THREONINE-PROTEIN KINASE FLS2"/>
    <property type="match status" value="1"/>
</dbReference>
<evidence type="ECO:0000256" key="11">
    <source>
        <dbReference type="ARBA" id="ARBA00023180"/>
    </source>
</evidence>
<evidence type="ECO:0000259" key="15">
    <source>
        <dbReference type="Pfam" id="PF08263"/>
    </source>
</evidence>
<dbReference type="InterPro" id="IPR032675">
    <property type="entry name" value="LRR_dom_sf"/>
</dbReference>
<dbReference type="FunFam" id="3.80.10.10:FF:000213">
    <property type="entry name" value="Tyrosine-sulfated glycopeptide receptor 1"/>
    <property type="match status" value="1"/>
</dbReference>
<keyword evidence="16" id="KW-0418">Kinase</keyword>
<dbReference type="FunFam" id="3.80.10.10:FF:000095">
    <property type="entry name" value="LRR receptor-like serine/threonine-protein kinase GSO1"/>
    <property type="match status" value="1"/>
</dbReference>
<dbReference type="EMBL" id="JAUIZM010000008">
    <property type="protein sequence ID" value="KAK1369063.1"/>
    <property type="molecule type" value="Genomic_DNA"/>
</dbReference>
<dbReference type="SMART" id="SM00369">
    <property type="entry name" value="LRR_TYP"/>
    <property type="match status" value="10"/>
</dbReference>
<dbReference type="AlphaFoldDB" id="A0AAD8MEE0"/>
<comment type="similarity">
    <text evidence="2">Belongs to the RLP family.</text>
</comment>
<evidence type="ECO:0000256" key="8">
    <source>
        <dbReference type="ARBA" id="ARBA00022989"/>
    </source>
</evidence>
<comment type="subcellular location">
    <subcellularLocation>
        <location evidence="1">Cell membrane</location>
        <topology evidence="1">Single-pass type I membrane protein</topology>
    </subcellularLocation>
</comment>
<keyword evidence="11" id="KW-0325">Glycoprotein</keyword>
<dbReference type="Proteomes" id="UP001237642">
    <property type="component" value="Unassembled WGS sequence"/>
</dbReference>
<comment type="caution">
    <text evidence="16">The sequence shown here is derived from an EMBL/GenBank/DDBJ whole genome shotgun (WGS) entry which is preliminary data.</text>
</comment>
<dbReference type="Pfam" id="PF13855">
    <property type="entry name" value="LRR_8"/>
    <property type="match status" value="1"/>
</dbReference>
<dbReference type="PRINTS" id="PR00019">
    <property type="entry name" value="LEURICHRPT"/>
</dbReference>
<dbReference type="InterPro" id="IPR013210">
    <property type="entry name" value="LRR_N_plant-typ"/>
</dbReference>
<feature type="chain" id="PRO_5042065432" evidence="14">
    <location>
        <begin position="28"/>
        <end position="1057"/>
    </location>
</feature>
<dbReference type="SUPFAM" id="SSF52058">
    <property type="entry name" value="L domain-like"/>
    <property type="match status" value="3"/>
</dbReference>
<keyword evidence="16" id="KW-0808">Transferase</keyword>
<dbReference type="InterPro" id="IPR001611">
    <property type="entry name" value="Leu-rich_rpt"/>
</dbReference>
<dbReference type="InterPro" id="IPR046956">
    <property type="entry name" value="RLP23-like"/>
</dbReference>
<evidence type="ECO:0000313" key="16">
    <source>
        <dbReference type="EMBL" id="KAK1369063.1"/>
    </source>
</evidence>
<dbReference type="Gene3D" id="3.80.10.10">
    <property type="entry name" value="Ribonuclease Inhibitor"/>
    <property type="match status" value="4"/>
</dbReference>
<evidence type="ECO:0000256" key="5">
    <source>
        <dbReference type="ARBA" id="ARBA00022692"/>
    </source>
</evidence>
<dbReference type="GO" id="GO:0051707">
    <property type="term" value="P:response to other organism"/>
    <property type="evidence" value="ECO:0007669"/>
    <property type="project" value="UniProtKB-ARBA"/>
</dbReference>
<gene>
    <name evidence="16" type="ORF">POM88_035155</name>
</gene>
<keyword evidence="4" id="KW-0433">Leucine-rich repeat</keyword>
<reference evidence="16" key="1">
    <citation type="submission" date="2023-02" db="EMBL/GenBank/DDBJ databases">
        <title>Genome of toxic invasive species Heracleum sosnowskyi carries increased number of genes despite the absence of recent whole-genome duplications.</title>
        <authorList>
            <person name="Schelkunov M."/>
            <person name="Shtratnikova V."/>
            <person name="Makarenko M."/>
            <person name="Klepikova A."/>
            <person name="Omelchenko D."/>
            <person name="Novikova G."/>
            <person name="Obukhova E."/>
            <person name="Bogdanov V."/>
            <person name="Penin A."/>
            <person name="Logacheva M."/>
        </authorList>
    </citation>
    <scope>NUCLEOTIDE SEQUENCE</scope>
    <source>
        <strain evidence="16">Hsosn_3</strain>
        <tissue evidence="16">Leaf</tissue>
    </source>
</reference>
<keyword evidence="10 16" id="KW-0675">Receptor</keyword>
<reference evidence="16" key="2">
    <citation type="submission" date="2023-05" db="EMBL/GenBank/DDBJ databases">
        <authorList>
            <person name="Schelkunov M.I."/>
        </authorList>
    </citation>
    <scope>NUCLEOTIDE SEQUENCE</scope>
    <source>
        <strain evidence="16">Hsosn_3</strain>
        <tissue evidence="16">Leaf</tissue>
    </source>
</reference>
<protein>
    <submittedName>
        <fullName evidence="16">Leucine-rich repeat receptor-like protein kinase PXL1</fullName>
    </submittedName>
</protein>
<evidence type="ECO:0000256" key="6">
    <source>
        <dbReference type="ARBA" id="ARBA00022729"/>
    </source>
</evidence>
<proteinExistence type="inferred from homology"/>
<keyword evidence="8 13" id="KW-1133">Transmembrane helix</keyword>
<evidence type="ECO:0000256" key="4">
    <source>
        <dbReference type="ARBA" id="ARBA00022614"/>
    </source>
</evidence>
<evidence type="ECO:0000256" key="10">
    <source>
        <dbReference type="ARBA" id="ARBA00023170"/>
    </source>
</evidence>
<feature type="transmembrane region" description="Helical" evidence="13">
    <location>
        <begin position="979"/>
        <end position="1003"/>
    </location>
</feature>
<keyword evidence="7" id="KW-0677">Repeat</keyword>
<dbReference type="InterPro" id="IPR003591">
    <property type="entry name" value="Leu-rich_rpt_typical-subtyp"/>
</dbReference>
<dbReference type="Pfam" id="PF00560">
    <property type="entry name" value="LRR_1"/>
    <property type="match status" value="11"/>
</dbReference>
<keyword evidence="17" id="KW-1185">Reference proteome</keyword>
<dbReference type="PROSITE" id="PS51257">
    <property type="entry name" value="PROKAR_LIPOPROTEIN"/>
    <property type="match status" value="1"/>
</dbReference>
<feature type="region of interest" description="Disordered" evidence="12">
    <location>
        <begin position="1037"/>
        <end position="1057"/>
    </location>
</feature>
<feature type="signal peptide" evidence="14">
    <location>
        <begin position="1"/>
        <end position="27"/>
    </location>
</feature>
<dbReference type="PANTHER" id="PTHR48063">
    <property type="entry name" value="LRR RECEPTOR-LIKE KINASE"/>
    <property type="match status" value="1"/>
</dbReference>
<dbReference type="GO" id="GO:0005886">
    <property type="term" value="C:plasma membrane"/>
    <property type="evidence" value="ECO:0007669"/>
    <property type="project" value="UniProtKB-SubCell"/>
</dbReference>
<keyword evidence="5 13" id="KW-0812">Transmembrane</keyword>
<evidence type="ECO:0000256" key="1">
    <source>
        <dbReference type="ARBA" id="ARBA00004251"/>
    </source>
</evidence>
<keyword evidence="3" id="KW-1003">Cell membrane</keyword>
<evidence type="ECO:0000256" key="2">
    <source>
        <dbReference type="ARBA" id="ARBA00009592"/>
    </source>
</evidence>
<evidence type="ECO:0000256" key="12">
    <source>
        <dbReference type="SAM" id="MobiDB-lite"/>
    </source>
</evidence>
<dbReference type="FunFam" id="3.80.10.10:FF:000041">
    <property type="entry name" value="LRR receptor-like serine/threonine-protein kinase ERECTA"/>
    <property type="match status" value="1"/>
</dbReference>
<evidence type="ECO:0000256" key="13">
    <source>
        <dbReference type="SAM" id="Phobius"/>
    </source>
</evidence>
<evidence type="ECO:0000313" key="17">
    <source>
        <dbReference type="Proteomes" id="UP001237642"/>
    </source>
</evidence>
<accession>A0AAD8MEE0</accession>
<dbReference type="GO" id="GO:0016301">
    <property type="term" value="F:kinase activity"/>
    <property type="evidence" value="ECO:0007669"/>
    <property type="project" value="UniProtKB-KW"/>
</dbReference>
<evidence type="ECO:0000256" key="14">
    <source>
        <dbReference type="SAM" id="SignalP"/>
    </source>
</evidence>
<dbReference type="GO" id="GO:0006952">
    <property type="term" value="P:defense response"/>
    <property type="evidence" value="ECO:0007669"/>
    <property type="project" value="UniProtKB-ARBA"/>
</dbReference>
<dbReference type="Pfam" id="PF08263">
    <property type="entry name" value="LRRNT_2"/>
    <property type="match status" value="1"/>
</dbReference>
<sequence>MKNLHKLALLSFSGFTLLVFATGCIDAERRALLDVKSLLIDPSNRLKSWQGEECCRWKGIKCSDLGNVVSLNLRNPNPESFLVNLNSELIPASSNANTSTSLKGTISRSLFTLNQIRYLDLSYNDFNSSTLPSGLSNLTRLTYLNLSNSMFEDFITTQFANLTSLTQLDLSCSTEISDSSGISVSLTSSSRLIYGSVFSYIPNGNLYSSNLNWLLGLTNLMELRLTGVDLSEASQSTSWAEPISSLINLSTLYLSNCSLSGRIPINHLLNLSQLHSLIMDSNNLSSQIPDQLANITSLSELDLRNCNLHGSVPYLPQLKGLYAGYNYGLTIDLNSMFSVPWSSLERLDIQYAQVGGSIPDSFANTTTLVSFVASNCSIQGSLPLSITNLSRLEILQLNDNNIRGHLPPTLSNMKSLWFLSLSQNFLSGSIPVTICDMDSLNYLNLYYNQLTGVLPECIAYLPNLSILVVTRNFLVGSVLISSFQSSKLQFIGLGSNTLSVKTDNDSSKLNFNVQVLELASCNIGGGIPNFISTQTELIFLNLYNNSLSGPIPSWLFNLPSLSSLDLSENNLHGSIPSHIQLHSSIVPKSLNLANNKLQGAIPTQLENVEVINLSGNNFSGLVPTEIGESSSLRYISFAGNKLYGQIPPSFGNKLNALEVLDLSNNSLSGRIPLSLGNCTSLVFLSLGGNNLDGNIPFELQGAKHLRYLDLSGNDFNGTFPNVIRRFLSLEGLKLENNRFVGRIPEFIGELYNLRLLVLASNMFSGSIPQEIMKLEKLQYIGFSNNSLSGPIPEKLENLKMLTVRPTDGTVLGFLISAAFVGVELDIVTKGSSYKLELVYSYHSGIDISLNALTGSIPGEIGLLQGLSMLNLSHNHLSGVIPRTIGNMSGLESLDLSFNTLSGEVPRTLTNLDFLGVLNLSYNNLSGKVPVAPHLDTLDRYGFYGNQFLCGAPDVKVSCNNIEYPTTETNIEASDSEENFLLVGIIAMGYGCGLSVFFLVLFMMTEKWKEVYCRITDGIVLGIIEYLQGDKKRVSNLKGDRKKVSNPQGDRKRVSTSW</sequence>
<keyword evidence="6 14" id="KW-0732">Signal</keyword>
<evidence type="ECO:0000256" key="7">
    <source>
        <dbReference type="ARBA" id="ARBA00022737"/>
    </source>
</evidence>